<keyword evidence="2 4" id="KW-0238">DNA-binding</keyword>
<dbReference type="SUPFAM" id="SSF48498">
    <property type="entry name" value="Tetracyclin repressor-like, C-terminal domain"/>
    <property type="match status" value="1"/>
</dbReference>
<dbReference type="InterPro" id="IPR036271">
    <property type="entry name" value="Tet_transcr_reg_TetR-rel_C_sf"/>
</dbReference>
<keyword evidence="1" id="KW-0805">Transcription regulation</keyword>
<dbReference type="Proteomes" id="UP000602395">
    <property type="component" value="Unassembled WGS sequence"/>
</dbReference>
<keyword evidence="3" id="KW-0804">Transcription</keyword>
<organism evidence="6 7">
    <name type="scientific">Gordonia hankookensis</name>
    <dbReference type="NCBI Taxonomy" id="589403"/>
    <lineage>
        <taxon>Bacteria</taxon>
        <taxon>Bacillati</taxon>
        <taxon>Actinomycetota</taxon>
        <taxon>Actinomycetes</taxon>
        <taxon>Mycobacteriales</taxon>
        <taxon>Gordoniaceae</taxon>
        <taxon>Gordonia</taxon>
    </lineage>
</organism>
<dbReference type="SUPFAM" id="SSF46689">
    <property type="entry name" value="Homeodomain-like"/>
    <property type="match status" value="1"/>
</dbReference>
<dbReference type="InterPro" id="IPR001647">
    <property type="entry name" value="HTH_TetR"/>
</dbReference>
<dbReference type="InterPro" id="IPR049484">
    <property type="entry name" value="Rv0078-like_C"/>
</dbReference>
<dbReference type="PRINTS" id="PR00455">
    <property type="entry name" value="HTHTETR"/>
</dbReference>
<dbReference type="PANTHER" id="PTHR30055:SF234">
    <property type="entry name" value="HTH-TYPE TRANSCRIPTIONAL REGULATOR BETI"/>
    <property type="match status" value="1"/>
</dbReference>
<evidence type="ECO:0000256" key="2">
    <source>
        <dbReference type="ARBA" id="ARBA00023125"/>
    </source>
</evidence>
<evidence type="ECO:0000256" key="1">
    <source>
        <dbReference type="ARBA" id="ARBA00023015"/>
    </source>
</evidence>
<dbReference type="Gene3D" id="1.10.357.10">
    <property type="entry name" value="Tetracycline Repressor, domain 2"/>
    <property type="match status" value="1"/>
</dbReference>
<accession>A0ABR7WA47</accession>
<dbReference type="InterPro" id="IPR009057">
    <property type="entry name" value="Homeodomain-like_sf"/>
</dbReference>
<dbReference type="PROSITE" id="PS50977">
    <property type="entry name" value="HTH_TETR_2"/>
    <property type="match status" value="1"/>
</dbReference>
<evidence type="ECO:0000313" key="6">
    <source>
        <dbReference type="EMBL" id="MBD1319688.1"/>
    </source>
</evidence>
<feature type="domain" description="HTH tetR-type" evidence="5">
    <location>
        <begin position="13"/>
        <end position="73"/>
    </location>
</feature>
<dbReference type="Pfam" id="PF21351">
    <property type="entry name" value="TetR_C_41"/>
    <property type="match status" value="1"/>
</dbReference>
<evidence type="ECO:0000256" key="4">
    <source>
        <dbReference type="PROSITE-ProRule" id="PRU00335"/>
    </source>
</evidence>
<dbReference type="InterPro" id="IPR050109">
    <property type="entry name" value="HTH-type_TetR-like_transc_reg"/>
</dbReference>
<protein>
    <submittedName>
        <fullName evidence="6">TetR/AcrR family transcriptional regulator</fullName>
    </submittedName>
</protein>
<keyword evidence="7" id="KW-1185">Reference proteome</keyword>
<gene>
    <name evidence="6" type="ORF">IDF66_08805</name>
</gene>
<dbReference type="PANTHER" id="PTHR30055">
    <property type="entry name" value="HTH-TYPE TRANSCRIPTIONAL REGULATOR RUTR"/>
    <property type="match status" value="1"/>
</dbReference>
<dbReference type="EMBL" id="JACWMS010000002">
    <property type="protein sequence ID" value="MBD1319688.1"/>
    <property type="molecule type" value="Genomic_DNA"/>
</dbReference>
<sequence length="204" mass="21721">MKVNRRTQAERTAATRSALIAAGRALFGELGYADVGTQAIVDKAGVTRGALYHQFKDKQGLFAAVYDDVEQDITAEVADRVGELAISDPLSALKAGVRVFLERVTDPAVHMISLVDAPSVLGWSEWRARGEEFGFALIEGILQAAIAAGQIDEQPTRPLAHVAIGALDESALYVASAADRDAATGEVLVVLDRIVDSFGGRSER</sequence>
<evidence type="ECO:0000259" key="5">
    <source>
        <dbReference type="PROSITE" id="PS50977"/>
    </source>
</evidence>
<feature type="DNA-binding region" description="H-T-H motif" evidence="4">
    <location>
        <begin position="36"/>
        <end position="55"/>
    </location>
</feature>
<comment type="caution">
    <text evidence="6">The sequence shown here is derived from an EMBL/GenBank/DDBJ whole genome shotgun (WGS) entry which is preliminary data.</text>
</comment>
<dbReference type="Pfam" id="PF00440">
    <property type="entry name" value="TetR_N"/>
    <property type="match status" value="1"/>
</dbReference>
<evidence type="ECO:0000256" key="3">
    <source>
        <dbReference type="ARBA" id="ARBA00023163"/>
    </source>
</evidence>
<proteinExistence type="predicted"/>
<evidence type="ECO:0000313" key="7">
    <source>
        <dbReference type="Proteomes" id="UP000602395"/>
    </source>
</evidence>
<name>A0ABR7WA47_9ACTN</name>
<dbReference type="RefSeq" id="WP_190266564.1">
    <property type="nucleotide sequence ID" value="NZ_BAABAD010000005.1"/>
</dbReference>
<reference evidence="6 7" key="1">
    <citation type="submission" date="2020-09" db="EMBL/GenBank/DDBJ databases">
        <title>Novel species in genus Gordonia.</title>
        <authorList>
            <person name="Zhang G."/>
        </authorList>
    </citation>
    <scope>NUCLEOTIDE SEQUENCE [LARGE SCALE GENOMIC DNA]</scope>
    <source>
        <strain evidence="6 7">ON-33</strain>
    </source>
</reference>